<gene>
    <name evidence="3" type="ordered locus">Spirs_2837</name>
</gene>
<dbReference type="PANTHER" id="PTHR21240:SF28">
    <property type="entry name" value="ISO-OROTATE DECARBOXYLASE (EUROFUNG)"/>
    <property type="match status" value="1"/>
</dbReference>
<dbReference type="EMBL" id="CP002116">
    <property type="protein sequence ID" value="ADK81940.1"/>
    <property type="molecule type" value="Genomic_DNA"/>
</dbReference>
<reference evidence="3 4" key="1">
    <citation type="journal article" date="2010" name="Stand. Genomic Sci.">
        <title>Complete genome sequence of Spirochaeta smaragdinae type strain (SEBR 4228).</title>
        <authorList>
            <person name="Mavromatis K."/>
            <person name="Yasawong M."/>
            <person name="Chertkov O."/>
            <person name="Lapidus A."/>
            <person name="Lucas S."/>
            <person name="Nolan M."/>
            <person name="Del Rio T.G."/>
            <person name="Tice H."/>
            <person name="Cheng J.F."/>
            <person name="Pitluck S."/>
            <person name="Liolios K."/>
            <person name="Ivanova N."/>
            <person name="Tapia R."/>
            <person name="Han C."/>
            <person name="Bruce D."/>
            <person name="Goodwin L."/>
            <person name="Pati A."/>
            <person name="Chen A."/>
            <person name="Palaniappan K."/>
            <person name="Land M."/>
            <person name="Hauser L."/>
            <person name="Chang Y.J."/>
            <person name="Jeffries C.D."/>
            <person name="Detter J.C."/>
            <person name="Rohde M."/>
            <person name="Brambilla E."/>
            <person name="Spring S."/>
            <person name="Goker M."/>
            <person name="Sikorski J."/>
            <person name="Woyke T."/>
            <person name="Bristow J."/>
            <person name="Eisen J.A."/>
            <person name="Markowitz V."/>
            <person name="Hugenholtz P."/>
            <person name="Klenk H.P."/>
            <person name="Kyrpides N.C."/>
        </authorList>
    </citation>
    <scope>NUCLEOTIDE SEQUENCE [LARGE SCALE GENOMIC DNA]</scope>
    <source>
        <strain evidence="4">DSM 11293 / JCM 15392 / SEBR 4228</strain>
    </source>
</reference>
<protein>
    <submittedName>
        <fullName evidence="3">Amidohydrolase 2</fullName>
    </submittedName>
</protein>
<dbReference type="eggNOG" id="COG2159">
    <property type="taxonomic scope" value="Bacteria"/>
</dbReference>
<proteinExistence type="predicted"/>
<sequence length="286" mass="31680">MVIDAHVHITSPHIISNMEGYRAKEPYFDLLSGSQKNKNVTAEELICDMDKDGVDRSIVFGFGFRDQDNCRRANDYTIEALSRFPDRLVGFATVNPGADGVRKELERCKASGLTGVGEIMPMGQELDITDKEVMEELCGFCAENNWPLLVHVNELVGHYYPGKTPDSIHEAECLATNFPDTTIIFAHMGGGLCFFEAMPELRKQLSNVYYDTAALPFLYDATIFDALKQMGLLSKLIYGSDYPLLKIGRFRKMVETTSLTAGETADFLGNTAANLLGRLAGEDHNG</sequence>
<dbReference type="Proteomes" id="UP000002318">
    <property type="component" value="Chromosome"/>
</dbReference>
<keyword evidence="1" id="KW-0456">Lyase</keyword>
<keyword evidence="4" id="KW-1185">Reference proteome</keyword>
<evidence type="ECO:0000259" key="2">
    <source>
        <dbReference type="Pfam" id="PF04909"/>
    </source>
</evidence>
<dbReference type="SUPFAM" id="SSF51556">
    <property type="entry name" value="Metallo-dependent hydrolases"/>
    <property type="match status" value="1"/>
</dbReference>
<dbReference type="HOGENOM" id="CLU_044590_6_1_12"/>
<dbReference type="GO" id="GO:0016787">
    <property type="term" value="F:hydrolase activity"/>
    <property type="evidence" value="ECO:0007669"/>
    <property type="project" value="InterPro"/>
</dbReference>
<dbReference type="GO" id="GO:0016831">
    <property type="term" value="F:carboxy-lyase activity"/>
    <property type="evidence" value="ECO:0007669"/>
    <property type="project" value="InterPro"/>
</dbReference>
<dbReference type="InterPro" id="IPR006680">
    <property type="entry name" value="Amidohydro-rel"/>
</dbReference>
<dbReference type="AlphaFoldDB" id="E1R255"/>
<dbReference type="GO" id="GO:0019748">
    <property type="term" value="P:secondary metabolic process"/>
    <property type="evidence" value="ECO:0007669"/>
    <property type="project" value="TreeGrafter"/>
</dbReference>
<dbReference type="Pfam" id="PF04909">
    <property type="entry name" value="Amidohydro_2"/>
    <property type="match status" value="1"/>
</dbReference>
<evidence type="ECO:0000313" key="3">
    <source>
        <dbReference type="EMBL" id="ADK81940.1"/>
    </source>
</evidence>
<dbReference type="STRING" id="573413.Spirs_2837"/>
<dbReference type="InterPro" id="IPR032465">
    <property type="entry name" value="ACMSD"/>
</dbReference>
<organism evidence="3 4">
    <name type="scientific">Sediminispirochaeta smaragdinae (strain DSM 11293 / JCM 15392 / SEBR 4228)</name>
    <name type="common">Spirochaeta smaragdinae</name>
    <dbReference type="NCBI Taxonomy" id="573413"/>
    <lineage>
        <taxon>Bacteria</taxon>
        <taxon>Pseudomonadati</taxon>
        <taxon>Spirochaetota</taxon>
        <taxon>Spirochaetia</taxon>
        <taxon>Spirochaetales</taxon>
        <taxon>Spirochaetaceae</taxon>
        <taxon>Sediminispirochaeta</taxon>
    </lineage>
</organism>
<accession>E1R255</accession>
<dbReference type="InterPro" id="IPR032466">
    <property type="entry name" value="Metal_Hydrolase"/>
</dbReference>
<dbReference type="RefSeq" id="WP_013255399.1">
    <property type="nucleotide sequence ID" value="NC_014364.1"/>
</dbReference>
<dbReference type="GO" id="GO:0005737">
    <property type="term" value="C:cytoplasm"/>
    <property type="evidence" value="ECO:0007669"/>
    <property type="project" value="TreeGrafter"/>
</dbReference>
<dbReference type="KEGG" id="ssm:Spirs_2837"/>
<dbReference type="OrthoDB" id="9771932at2"/>
<dbReference type="Gene3D" id="3.20.20.140">
    <property type="entry name" value="Metal-dependent hydrolases"/>
    <property type="match status" value="1"/>
</dbReference>
<name>E1R255_SEDSS</name>
<evidence type="ECO:0000256" key="1">
    <source>
        <dbReference type="ARBA" id="ARBA00023239"/>
    </source>
</evidence>
<dbReference type="PANTHER" id="PTHR21240">
    <property type="entry name" value="2-AMINO-3-CARBOXYLMUCONATE-6-SEMIALDEHYDE DECARBOXYLASE"/>
    <property type="match status" value="1"/>
</dbReference>
<feature type="domain" description="Amidohydrolase-related" evidence="2">
    <location>
        <begin position="3"/>
        <end position="277"/>
    </location>
</feature>
<evidence type="ECO:0000313" key="4">
    <source>
        <dbReference type="Proteomes" id="UP000002318"/>
    </source>
</evidence>